<feature type="region of interest" description="Disordered" evidence="1">
    <location>
        <begin position="698"/>
        <end position="720"/>
    </location>
</feature>
<dbReference type="AlphaFoldDB" id="A0A1L7X1Y8"/>
<protein>
    <submittedName>
        <fullName evidence="2">Uncharacterized protein</fullName>
    </submittedName>
</protein>
<feature type="region of interest" description="Disordered" evidence="1">
    <location>
        <begin position="552"/>
        <end position="575"/>
    </location>
</feature>
<name>A0A1L7X1Y8_9HELO</name>
<dbReference type="Proteomes" id="UP000184330">
    <property type="component" value="Unassembled WGS sequence"/>
</dbReference>
<feature type="region of interest" description="Disordered" evidence="1">
    <location>
        <begin position="1"/>
        <end position="24"/>
    </location>
</feature>
<feature type="region of interest" description="Disordered" evidence="1">
    <location>
        <begin position="262"/>
        <end position="290"/>
    </location>
</feature>
<feature type="region of interest" description="Disordered" evidence="1">
    <location>
        <begin position="453"/>
        <end position="483"/>
    </location>
</feature>
<dbReference type="OrthoDB" id="3550918at2759"/>
<feature type="compositionally biased region" description="Polar residues" evidence="1">
    <location>
        <begin position="562"/>
        <end position="575"/>
    </location>
</feature>
<evidence type="ECO:0000313" key="3">
    <source>
        <dbReference type="Proteomes" id="UP000184330"/>
    </source>
</evidence>
<accession>A0A1L7X1Y8</accession>
<gene>
    <name evidence="2" type="ORF">PAC_08922</name>
</gene>
<keyword evidence="3" id="KW-1185">Reference proteome</keyword>
<evidence type="ECO:0000256" key="1">
    <source>
        <dbReference type="SAM" id="MobiDB-lite"/>
    </source>
</evidence>
<feature type="compositionally biased region" description="Basic and acidic residues" evidence="1">
    <location>
        <begin position="201"/>
        <end position="225"/>
    </location>
</feature>
<reference evidence="2 3" key="1">
    <citation type="submission" date="2016-03" db="EMBL/GenBank/DDBJ databases">
        <authorList>
            <person name="Ploux O."/>
        </authorList>
    </citation>
    <scope>NUCLEOTIDE SEQUENCE [LARGE SCALE GENOMIC DNA]</scope>
    <source>
        <strain evidence="2 3">UAMH 11012</strain>
    </source>
</reference>
<evidence type="ECO:0000313" key="2">
    <source>
        <dbReference type="EMBL" id="CZR59030.1"/>
    </source>
</evidence>
<dbReference type="EMBL" id="FJOG01000013">
    <property type="protein sequence ID" value="CZR59030.1"/>
    <property type="molecule type" value="Genomic_DNA"/>
</dbReference>
<proteinExistence type="predicted"/>
<feature type="compositionally biased region" description="Basic and acidic residues" evidence="1">
    <location>
        <begin position="233"/>
        <end position="242"/>
    </location>
</feature>
<feature type="region of interest" description="Disordered" evidence="1">
    <location>
        <begin position="179"/>
        <end position="242"/>
    </location>
</feature>
<organism evidence="2 3">
    <name type="scientific">Phialocephala subalpina</name>
    <dbReference type="NCBI Taxonomy" id="576137"/>
    <lineage>
        <taxon>Eukaryota</taxon>
        <taxon>Fungi</taxon>
        <taxon>Dikarya</taxon>
        <taxon>Ascomycota</taxon>
        <taxon>Pezizomycotina</taxon>
        <taxon>Leotiomycetes</taxon>
        <taxon>Helotiales</taxon>
        <taxon>Mollisiaceae</taxon>
        <taxon>Phialocephala</taxon>
        <taxon>Phialocephala fortinii species complex</taxon>
    </lineage>
</organism>
<sequence>MPGNSSQPWGLILPGRAATPSEGAAQTYQRVGPHGTQKTRTFDNGTCLTFGPQDLVDEFDLYKHPFSEQVILIDTAIRDCRAERIRYEGSGMASFREAQGEEVFPKDDPFNNFRCTQIPFDPVSVPKVQIDSGTYIQVPSVNATCCALRSVYSTQTKADLKGDAHSAYGADSRFGVTCKPPEGFSQRNRPESGDGAPAFKHNGERTYAKFDPESRDDRAKYDKNRPQRAPKHVRNELERQRLEKEREAEMIFDRQMQAFQGGMRRDQKNKFGKSRPQGLVHDHHGSMGNGIKQPIPANARKPADRLLTEQLFVDQSGRQHVNTNHEGTLAARQSAQDAHHSFNEAYHRHEHFRPGRNTGHDDSLAVRPSIQGVRQNEAYHRHEHFLPEAPRFHFPDMENGRHSSDSGLLVSQGNFRVDHGPVTGYPPPLFPRPQTQAAMRAAAAELEAAVPQSFLSAEPANRRGGRKRSGNARDPRDQAAGDTMYPQLLDELNIKSRQRGHAVLEGDIMSRDYFLQQRHGISAHHLQVQPPTPQPREKTELEKRSANLNVPVVSGYSRHPSPVQTDGSFRTTSTISEPPLTEYKADWQNRLKTPVDRELQTGFTHHPERQGGARQLNMPLGFPREATRHEIIGRQVSDPPNTTSGFPTGRRMSISQPNSPRRAKSSLARMVDQLPKTRVESPAKRVAALNRSLPALSTGAAKEGKVRNRTPEWLVGGTQA</sequence>
<feature type="region of interest" description="Disordered" evidence="1">
    <location>
        <begin position="635"/>
        <end position="683"/>
    </location>
</feature>